<evidence type="ECO:0000313" key="2">
    <source>
        <dbReference type="EMBL" id="EKF31318.1"/>
    </source>
</evidence>
<dbReference type="FunFam" id="3.40.50.720:FF:000580">
    <property type="entry name" value="Putative mitochondrial NADH-ubiquinone oxidoreductase complex I subunit,FT"/>
    <property type="match status" value="1"/>
</dbReference>
<dbReference type="Proteomes" id="UP000007350">
    <property type="component" value="Unassembled WGS sequence"/>
</dbReference>
<dbReference type="InterPro" id="IPR051207">
    <property type="entry name" value="ComplexI_NDUFA9_subunit"/>
</dbReference>
<dbReference type="GO" id="GO:0005739">
    <property type="term" value="C:mitochondrion"/>
    <property type="evidence" value="ECO:0007669"/>
    <property type="project" value="TreeGrafter"/>
</dbReference>
<dbReference type="Pfam" id="PF01073">
    <property type="entry name" value="3Beta_HSD"/>
    <property type="match status" value="1"/>
</dbReference>
<name>K2M8E4_TRYCR</name>
<reference evidence="2 3" key="1">
    <citation type="journal article" date="2012" name="BMC Genomics">
        <title>Comparative genomic analysis of human infective Trypanosoma cruzi lineages with the bat-restricted subspecies T. cruzi marinkellei.</title>
        <authorList>
            <person name="Franzen O."/>
            <person name="Talavera-Lopez C."/>
            <person name="Ochaya S."/>
            <person name="Butler C.E."/>
            <person name="Messenger L.A."/>
            <person name="Lewis M.D."/>
            <person name="Llewellyn M.S."/>
            <person name="Marinkelle C.J."/>
            <person name="Tyler K.M."/>
            <person name="Miles M.A."/>
            <person name="Andersson B."/>
        </authorList>
    </citation>
    <scope>NUCLEOTIDE SEQUENCE [LARGE SCALE GENOMIC DNA]</scope>
    <source>
        <strain evidence="2 3">B7</strain>
    </source>
</reference>
<sequence length="516" mass="58567">MKFDIFALVFLLFFFCFVFLVFFTSVDFGGGKRVIKSAMRRWGGCGTCHLAAAAGRCFWDPYGHQPESMFLDRKDLEQMYPTRKPRTTGGEFGYERGPYWNAMLVPNPAVRLPHERRRLNPKPAKRVTVFGASGYLGAEIVREFCEHPDIEKVRATTRYPTLIPAGSELDRLLQKYPEKIELHECDVTDRIQVNVASNGSDTLVFAVDYHAEYANNSHHDVFLTGSTNVSWTARSVRAERVIFCNGLDATFASESNYCDFRARAEDAVGANHPDATIIRFGPLFGKKYRYRGLGRYVYPACFPNTLVQPTWVVDAARAVVRCSMAHRAVRYKFDLGGPQTLKHVEAFRQIAAYFDSRLVIPCYRGIGRFFGKLLPWVVPNPWFDDNWIVTYELDQVNRRSTLFDRLASWERIAYKPHSISEASAIERGQVPLPPLHELDVAYKALEAADKAAFELEEENAKKYGIHRAKAEPGFGRTDGLEALAQEIYPGQQFRMRPLEGAKYPSTVKNPGPVAIQ</sequence>
<evidence type="ECO:0000313" key="3">
    <source>
        <dbReference type="Proteomes" id="UP000007350"/>
    </source>
</evidence>
<dbReference type="PANTHER" id="PTHR12126">
    <property type="entry name" value="NADH-UBIQUINONE OXIDOREDUCTASE 39 KDA SUBUNIT-RELATED"/>
    <property type="match status" value="1"/>
</dbReference>
<dbReference type="EMBL" id="AHKC01010878">
    <property type="protein sequence ID" value="EKF31318.1"/>
    <property type="molecule type" value="Genomic_DNA"/>
</dbReference>
<feature type="domain" description="3-beta hydroxysteroid dehydrogenase/isomerase" evidence="1">
    <location>
        <begin position="129"/>
        <end position="252"/>
    </location>
</feature>
<organism evidence="2 3">
    <name type="scientific">Trypanosoma cruzi marinkellei</name>
    <dbReference type="NCBI Taxonomy" id="85056"/>
    <lineage>
        <taxon>Eukaryota</taxon>
        <taxon>Discoba</taxon>
        <taxon>Euglenozoa</taxon>
        <taxon>Kinetoplastea</taxon>
        <taxon>Metakinetoplastina</taxon>
        <taxon>Trypanosomatida</taxon>
        <taxon>Trypanosomatidae</taxon>
        <taxon>Trypanosoma</taxon>
        <taxon>Schizotrypanum</taxon>
    </lineage>
</organism>
<keyword evidence="3" id="KW-1185">Reference proteome</keyword>
<dbReference type="GO" id="GO:0016616">
    <property type="term" value="F:oxidoreductase activity, acting on the CH-OH group of donors, NAD or NADP as acceptor"/>
    <property type="evidence" value="ECO:0007669"/>
    <property type="project" value="InterPro"/>
</dbReference>
<dbReference type="GO" id="GO:0006694">
    <property type="term" value="P:steroid biosynthetic process"/>
    <property type="evidence" value="ECO:0007669"/>
    <property type="project" value="InterPro"/>
</dbReference>
<evidence type="ECO:0000259" key="1">
    <source>
        <dbReference type="Pfam" id="PF01073"/>
    </source>
</evidence>
<gene>
    <name evidence="2" type="ORF">MOQ_004848</name>
</gene>
<dbReference type="SUPFAM" id="SSF51735">
    <property type="entry name" value="NAD(P)-binding Rossmann-fold domains"/>
    <property type="match status" value="1"/>
</dbReference>
<dbReference type="AlphaFoldDB" id="K2M8E4"/>
<dbReference type="InterPro" id="IPR002225">
    <property type="entry name" value="3Beta_OHSteriod_DH/Estase"/>
</dbReference>
<comment type="caution">
    <text evidence="2">The sequence shown here is derived from an EMBL/GenBank/DDBJ whole genome shotgun (WGS) entry which is preliminary data.</text>
</comment>
<proteinExistence type="predicted"/>
<dbReference type="PANTHER" id="PTHR12126:SF6">
    <property type="entry name" value="3-BETA HYDROXYSTEROID DEHYDROGENASE_ISOMERASE DOMAIN-CONTAINING PROTEIN"/>
    <property type="match status" value="1"/>
</dbReference>
<dbReference type="Gene3D" id="3.40.50.720">
    <property type="entry name" value="NAD(P)-binding Rossmann-like Domain"/>
    <property type="match status" value="1"/>
</dbReference>
<dbReference type="GO" id="GO:0044877">
    <property type="term" value="F:protein-containing complex binding"/>
    <property type="evidence" value="ECO:0007669"/>
    <property type="project" value="TreeGrafter"/>
</dbReference>
<protein>
    <recommendedName>
        <fullName evidence="1">3-beta hydroxysteroid dehydrogenase/isomerase domain-containing protein</fullName>
    </recommendedName>
</protein>
<dbReference type="OrthoDB" id="275457at2759"/>
<accession>K2M8E4</accession>
<dbReference type="InterPro" id="IPR036291">
    <property type="entry name" value="NAD(P)-bd_dom_sf"/>
</dbReference>